<dbReference type="GO" id="GO:0043531">
    <property type="term" value="F:ADP binding"/>
    <property type="evidence" value="ECO:0007669"/>
    <property type="project" value="InterPro"/>
</dbReference>
<feature type="domain" description="NB-ARC" evidence="2">
    <location>
        <begin position="149"/>
        <end position="270"/>
    </location>
</feature>
<sequence length="646" mass="69824">MPGEEQDTGRWRRRLTVLSAAIAAIAAVLADKADDPLHWVPLTVVTGIGAVTAAWCTLAPRRRADAGGSAEASETAVPEGERGHAARALPAHPSAPATAVTALGRAGHAARGLPARQPTFRGREAELDALLDSYRAQRRQRTPAPVRGPVVLALHGPPGVGKSAMQLELAWRLVAHHPDGVLFANLGQAARRRPPYDVLHGLLTELGWPEEEILSASLQDRINVFRALTVGKRILVVLDAARDIDQLNALIPGDPECTVLITSRRDLVSAYGFPSTAVRPPGPDDALAILTAYCQMDGAVVPHLAVEITELCGRLPIALRAVGDRIRHGGGEMRPVLDLLRPEDSRLDALTYGGRSLEERLGTEYDRLTDDERTAFCRLSMVETASFTPWVIRVLTPVSVSTGDPVTTADAANLAAALAAAGLLDEVSADPSGFPRYAFHPLTRVFAGKRLVTLMPDPLDREKVNDQLRRAVLAACCKVLSVLEDRPIGGEYGDVLLPEINGWAERVAADVDHWISAELPHLVRAVEDAHLASDGEACWLIAAWLDHWPEGLVDRDAVRRAFELAWQAAVGSGRQEATSRVLRATERLLALRDYGDYRTVLMVLVTAAYEAGKAGREDLRQMVQLLIDQVLDMWNEDGGPDGRSPG</sequence>
<dbReference type="PANTHER" id="PTHR47691:SF3">
    <property type="entry name" value="HTH-TYPE TRANSCRIPTIONAL REGULATOR RV0890C-RELATED"/>
    <property type="match status" value="1"/>
</dbReference>
<comment type="caution">
    <text evidence="3">The sequence shown here is derived from an EMBL/GenBank/DDBJ whole genome shotgun (WGS) entry which is preliminary data.</text>
</comment>
<dbReference type="RefSeq" id="WP_203893265.1">
    <property type="nucleotide sequence ID" value="NZ_BOOH01000043.1"/>
</dbReference>
<dbReference type="SUPFAM" id="SSF52540">
    <property type="entry name" value="P-loop containing nucleoside triphosphate hydrolases"/>
    <property type="match status" value="1"/>
</dbReference>
<dbReference type="EMBL" id="BOOH01000043">
    <property type="protein sequence ID" value="GIH78770.1"/>
    <property type="molecule type" value="Genomic_DNA"/>
</dbReference>
<dbReference type="Pfam" id="PF00931">
    <property type="entry name" value="NB-ARC"/>
    <property type="match status" value="1"/>
</dbReference>
<dbReference type="PANTHER" id="PTHR47691">
    <property type="entry name" value="REGULATOR-RELATED"/>
    <property type="match status" value="1"/>
</dbReference>
<evidence type="ECO:0000313" key="4">
    <source>
        <dbReference type="Proteomes" id="UP000616724"/>
    </source>
</evidence>
<dbReference type="PRINTS" id="PR00364">
    <property type="entry name" value="DISEASERSIST"/>
</dbReference>
<evidence type="ECO:0000313" key="3">
    <source>
        <dbReference type="EMBL" id="GIH78770.1"/>
    </source>
</evidence>
<keyword evidence="4" id="KW-1185">Reference proteome</keyword>
<gene>
    <name evidence="3" type="ORF">Plo01_51990</name>
</gene>
<dbReference type="Gene3D" id="3.40.50.300">
    <property type="entry name" value="P-loop containing nucleotide triphosphate hydrolases"/>
    <property type="match status" value="1"/>
</dbReference>
<dbReference type="AlphaFoldDB" id="A0A8J3W7F5"/>
<feature type="region of interest" description="Disordered" evidence="1">
    <location>
        <begin position="62"/>
        <end position="94"/>
    </location>
</feature>
<accession>A0A8J3W7F5</accession>
<evidence type="ECO:0000256" key="1">
    <source>
        <dbReference type="SAM" id="MobiDB-lite"/>
    </source>
</evidence>
<dbReference type="InterPro" id="IPR002182">
    <property type="entry name" value="NB-ARC"/>
</dbReference>
<proteinExistence type="predicted"/>
<protein>
    <recommendedName>
        <fullName evidence="2">NB-ARC domain-containing protein</fullName>
    </recommendedName>
</protein>
<name>A0A8J3W7F5_9ACTN</name>
<dbReference type="InterPro" id="IPR027417">
    <property type="entry name" value="P-loop_NTPase"/>
</dbReference>
<organism evidence="3 4">
    <name type="scientific">Planobispora longispora</name>
    <dbReference type="NCBI Taxonomy" id="28887"/>
    <lineage>
        <taxon>Bacteria</taxon>
        <taxon>Bacillati</taxon>
        <taxon>Actinomycetota</taxon>
        <taxon>Actinomycetes</taxon>
        <taxon>Streptosporangiales</taxon>
        <taxon>Streptosporangiaceae</taxon>
        <taxon>Planobispora</taxon>
    </lineage>
</organism>
<reference evidence="3 4" key="1">
    <citation type="submission" date="2021-01" db="EMBL/GenBank/DDBJ databases">
        <title>Whole genome shotgun sequence of Planobispora longispora NBRC 13918.</title>
        <authorList>
            <person name="Komaki H."/>
            <person name="Tamura T."/>
        </authorList>
    </citation>
    <scope>NUCLEOTIDE SEQUENCE [LARGE SCALE GENOMIC DNA]</scope>
    <source>
        <strain evidence="3 4">NBRC 13918</strain>
    </source>
</reference>
<dbReference type="Proteomes" id="UP000616724">
    <property type="component" value="Unassembled WGS sequence"/>
</dbReference>
<evidence type="ECO:0000259" key="2">
    <source>
        <dbReference type="Pfam" id="PF00931"/>
    </source>
</evidence>